<feature type="region of interest" description="Disordered" evidence="2">
    <location>
        <begin position="107"/>
        <end position="142"/>
    </location>
</feature>
<feature type="compositionally biased region" description="Low complexity" evidence="2">
    <location>
        <begin position="207"/>
        <end position="225"/>
    </location>
</feature>
<feature type="region of interest" description="Disordered" evidence="2">
    <location>
        <begin position="207"/>
        <end position="235"/>
    </location>
</feature>
<dbReference type="EMBL" id="FRFE01000004">
    <property type="protein sequence ID" value="SHO45893.1"/>
    <property type="molecule type" value="Genomic_DNA"/>
</dbReference>
<evidence type="ECO:0000256" key="3">
    <source>
        <dbReference type="SAM" id="Phobius"/>
    </source>
</evidence>
<protein>
    <submittedName>
        <fullName evidence="4">TonB C terminal</fullName>
    </submittedName>
</protein>
<organism evidence="4 5">
    <name type="scientific">Desulfopila aestuarii DSM 18488</name>
    <dbReference type="NCBI Taxonomy" id="1121416"/>
    <lineage>
        <taxon>Bacteria</taxon>
        <taxon>Pseudomonadati</taxon>
        <taxon>Thermodesulfobacteriota</taxon>
        <taxon>Desulfobulbia</taxon>
        <taxon>Desulfobulbales</taxon>
        <taxon>Desulfocapsaceae</taxon>
        <taxon>Desulfopila</taxon>
    </lineage>
</organism>
<proteinExistence type="predicted"/>
<dbReference type="Proteomes" id="UP000184603">
    <property type="component" value="Unassembled WGS sequence"/>
</dbReference>
<reference evidence="4 5" key="1">
    <citation type="submission" date="2016-12" db="EMBL/GenBank/DDBJ databases">
        <authorList>
            <person name="Song W.-J."/>
            <person name="Kurnit D.M."/>
        </authorList>
    </citation>
    <scope>NUCLEOTIDE SEQUENCE [LARGE SCALE GENOMIC DNA]</scope>
    <source>
        <strain evidence="4 5">DSM 18488</strain>
    </source>
</reference>
<dbReference type="STRING" id="1121416.SAMN02745220_01252"/>
<evidence type="ECO:0000313" key="4">
    <source>
        <dbReference type="EMBL" id="SHO45893.1"/>
    </source>
</evidence>
<dbReference type="AlphaFoldDB" id="A0A1M7Y1Z6"/>
<dbReference type="SUPFAM" id="SSF74653">
    <property type="entry name" value="TolA/TonB C-terminal domain"/>
    <property type="match status" value="1"/>
</dbReference>
<feature type="compositionally biased region" description="Low complexity" evidence="2">
    <location>
        <begin position="72"/>
        <end position="82"/>
    </location>
</feature>
<keyword evidence="3" id="KW-1133">Transmembrane helix</keyword>
<dbReference type="Pfam" id="PF13103">
    <property type="entry name" value="TonB_2"/>
    <property type="match status" value="1"/>
</dbReference>
<feature type="compositionally biased region" description="Pro residues" evidence="2">
    <location>
        <begin position="55"/>
        <end position="71"/>
    </location>
</feature>
<dbReference type="Gene3D" id="3.30.1150.10">
    <property type="match status" value="1"/>
</dbReference>
<evidence type="ECO:0000256" key="1">
    <source>
        <dbReference type="SAM" id="Coils"/>
    </source>
</evidence>
<feature type="region of interest" description="Disordered" evidence="2">
    <location>
        <begin position="54"/>
        <end position="84"/>
    </location>
</feature>
<accession>A0A1M7Y1Z6</accession>
<feature type="transmembrane region" description="Helical" evidence="3">
    <location>
        <begin position="12"/>
        <end position="32"/>
    </location>
</feature>
<feature type="compositionally biased region" description="Low complexity" evidence="2">
    <location>
        <begin position="107"/>
        <end position="118"/>
    </location>
</feature>
<evidence type="ECO:0000313" key="5">
    <source>
        <dbReference type="Proteomes" id="UP000184603"/>
    </source>
</evidence>
<keyword evidence="1" id="KW-0175">Coiled coil</keyword>
<dbReference type="OrthoDB" id="5432798at2"/>
<feature type="coiled-coil region" evidence="1">
    <location>
        <begin position="155"/>
        <end position="206"/>
    </location>
</feature>
<gene>
    <name evidence="4" type="ORF">SAMN02745220_01252</name>
</gene>
<name>A0A1M7Y1Z6_9BACT</name>
<dbReference type="RefSeq" id="WP_073612587.1">
    <property type="nucleotide sequence ID" value="NZ_FRFE01000004.1"/>
</dbReference>
<keyword evidence="5" id="KW-1185">Reference proteome</keyword>
<evidence type="ECO:0000256" key="2">
    <source>
        <dbReference type="SAM" id="MobiDB-lite"/>
    </source>
</evidence>
<keyword evidence="3" id="KW-0472">Membrane</keyword>
<sequence>MVSNEWKLPLNLAIGFHLLIALAIIYLPNLLAPTPRLEEMYTVNLINISESLPAAAPPAPASPAQPAPPKPATAKPSAPAKPIVQDAPKKIVEKAIALEEPEIIEPTPVETPTPLEAVSIKPTKRKVKPELQPEPPPKQVEKDLSQQQRQKLAEMIRNEQKAAEVKQMVAEARQKVLEAERKAQEEARILAEEADLERRLAEATANRMRSAAAASRSTASSEATTGGPRTSDQPTALEKQYYAAVMARIQAFWSLPEFKKWDPSLKATVVITIEKDGRIAGSFFESGSGDVTFDRFATKALQDVGHLPPIPAAIRKDRLEIGLNFTPGGIR</sequence>
<keyword evidence="3" id="KW-0812">Transmembrane</keyword>